<proteinExistence type="predicted"/>
<accession>A0A8H6NNM8</accession>
<evidence type="ECO:0000313" key="1">
    <source>
        <dbReference type="EMBL" id="KAF6839371.1"/>
    </source>
</evidence>
<dbReference type="Proteomes" id="UP000654918">
    <property type="component" value="Unassembled WGS sequence"/>
</dbReference>
<keyword evidence="2" id="KW-1185">Reference proteome</keyword>
<protein>
    <submittedName>
        <fullName evidence="1">Uncharacterized protein</fullName>
    </submittedName>
</protein>
<dbReference type="AlphaFoldDB" id="A0A8H6NNM8"/>
<dbReference type="EMBL" id="WIGO01000013">
    <property type="protein sequence ID" value="KAF6839371.1"/>
    <property type="molecule type" value="Genomic_DNA"/>
</dbReference>
<evidence type="ECO:0000313" key="2">
    <source>
        <dbReference type="Proteomes" id="UP000654918"/>
    </source>
</evidence>
<organism evidence="1 2">
    <name type="scientific">Colletotrichum plurivorum</name>
    <dbReference type="NCBI Taxonomy" id="2175906"/>
    <lineage>
        <taxon>Eukaryota</taxon>
        <taxon>Fungi</taxon>
        <taxon>Dikarya</taxon>
        <taxon>Ascomycota</taxon>
        <taxon>Pezizomycotina</taxon>
        <taxon>Sordariomycetes</taxon>
        <taxon>Hypocreomycetidae</taxon>
        <taxon>Glomerellales</taxon>
        <taxon>Glomerellaceae</taxon>
        <taxon>Colletotrichum</taxon>
        <taxon>Colletotrichum orchidearum species complex</taxon>
    </lineage>
</organism>
<name>A0A8H6NNM8_9PEZI</name>
<sequence length="161" mass="18038">MFEYAFHPRRGTSYPDAGRRAADNEAGILDGDSASTPSLGNGVLDWRRTGDNAVALSHFEVDVAEGALKRDKIDEGARATYCFAAQRSPPTRRHEQRWTMTAFTLNVMRITAYRRARRGAFLPQRMFEASSQATRHFSVKSALRMIVPIRNALLFSPFGIS</sequence>
<reference evidence="1" key="1">
    <citation type="journal article" date="2020" name="Phytopathology">
        <title>Genome Sequence Resources of Colletotrichum truncatum, C. plurivorum, C. musicola, and C. sojae: Four Species Pathogenic to Soybean (Glycine max).</title>
        <authorList>
            <person name="Rogerio F."/>
            <person name="Boufleur T.R."/>
            <person name="Ciampi-Guillardi M."/>
            <person name="Sukno S.A."/>
            <person name="Thon M.R."/>
            <person name="Massola Junior N.S."/>
            <person name="Baroncelli R."/>
        </authorList>
    </citation>
    <scope>NUCLEOTIDE SEQUENCE</scope>
    <source>
        <strain evidence="1">LFN00145</strain>
    </source>
</reference>
<comment type="caution">
    <text evidence="1">The sequence shown here is derived from an EMBL/GenBank/DDBJ whole genome shotgun (WGS) entry which is preliminary data.</text>
</comment>
<gene>
    <name evidence="1" type="ORF">CPLU01_01791</name>
</gene>